<feature type="transmembrane region" description="Helical" evidence="5">
    <location>
        <begin position="196"/>
        <end position="219"/>
    </location>
</feature>
<keyword evidence="3" id="KW-0675">Receptor</keyword>
<keyword evidence="4" id="KW-0807">Transducer</keyword>
<proteinExistence type="predicted"/>
<protein>
    <recommendedName>
        <fullName evidence="8">G-protein coupled receptors family 1 profile domain-containing protein</fullName>
    </recommendedName>
</protein>
<dbReference type="AlphaFoldDB" id="A0A016UD30"/>
<dbReference type="GO" id="GO:0008188">
    <property type="term" value="F:neuropeptide receptor activity"/>
    <property type="evidence" value="ECO:0007669"/>
    <property type="project" value="TreeGrafter"/>
</dbReference>
<evidence type="ECO:0000256" key="2">
    <source>
        <dbReference type="ARBA" id="ARBA00023040"/>
    </source>
</evidence>
<sequence>MFSPWRQKVPEKDMQDPGWYNRTLDWEDTLAGGSLIGIGSVSIVLYIVVMKIMRRQDKDIVGYRFLISAGFSDILLLFNYGVWPGLTILFKSEIIPVAARHWVQLYLDWAWFSMVWHYAIVGWSRWSAIRTPHSFRCQRRRASYALCGCCYFIALVEVLATHFQPWYVTFYYEPSSYGMLAEDFALYLSGGQSAMFLAYHLAAIIPPIIFYTWSLVLLINRRRTAIKTNTHIHMVHNHIESRLLLPCVINMIVFIVGQVVITMGTGEGKWAGCLVMLVFCTNSALNPILLLLCSETIRIQKQLSTFLLKEHRELQLVLSHSIFRKQLLVVMGIRRSSFSHPEKCTSTIYRNPITTTRSKDETMQSPLMGVEIRLSRSPSSNSEPSTHV</sequence>
<evidence type="ECO:0000256" key="1">
    <source>
        <dbReference type="ARBA" id="ARBA00004141"/>
    </source>
</evidence>
<evidence type="ECO:0000313" key="7">
    <source>
        <dbReference type="Proteomes" id="UP000024635"/>
    </source>
</evidence>
<keyword evidence="2" id="KW-0297">G-protein coupled receptor</keyword>
<feature type="transmembrane region" description="Helical" evidence="5">
    <location>
        <begin position="142"/>
        <end position="163"/>
    </location>
</feature>
<evidence type="ECO:0008006" key="8">
    <source>
        <dbReference type="Google" id="ProtNLM"/>
    </source>
</evidence>
<feature type="transmembrane region" description="Helical" evidence="5">
    <location>
        <begin position="269"/>
        <end position="292"/>
    </location>
</feature>
<reference evidence="7" key="1">
    <citation type="journal article" date="2015" name="Nat. Genet.">
        <title>The genome and transcriptome of the zoonotic hookworm Ancylostoma ceylanicum identify infection-specific gene families.</title>
        <authorList>
            <person name="Schwarz E.M."/>
            <person name="Hu Y."/>
            <person name="Antoshechkin I."/>
            <person name="Miller M.M."/>
            <person name="Sternberg P.W."/>
            <person name="Aroian R.V."/>
        </authorList>
    </citation>
    <scope>NUCLEOTIDE SEQUENCE</scope>
    <source>
        <strain evidence="7">HY135</strain>
    </source>
</reference>
<dbReference type="EMBL" id="JARK01001382">
    <property type="protein sequence ID" value="EYC12767.1"/>
    <property type="molecule type" value="Genomic_DNA"/>
</dbReference>
<feature type="transmembrane region" description="Helical" evidence="5">
    <location>
        <begin position="103"/>
        <end position="121"/>
    </location>
</feature>
<comment type="caution">
    <text evidence="6">The sequence shown here is derived from an EMBL/GenBank/DDBJ whole genome shotgun (WGS) entry which is preliminary data.</text>
</comment>
<dbReference type="Gene3D" id="1.20.1070.10">
    <property type="entry name" value="Rhodopsin 7-helix transmembrane proteins"/>
    <property type="match status" value="1"/>
</dbReference>
<comment type="subcellular location">
    <subcellularLocation>
        <location evidence="1">Membrane</location>
        <topology evidence="1">Multi-pass membrane protein</topology>
    </subcellularLocation>
</comment>
<dbReference type="GO" id="GO:0005886">
    <property type="term" value="C:plasma membrane"/>
    <property type="evidence" value="ECO:0007669"/>
    <property type="project" value="TreeGrafter"/>
</dbReference>
<dbReference type="Proteomes" id="UP000024635">
    <property type="component" value="Unassembled WGS sequence"/>
</dbReference>
<keyword evidence="5" id="KW-0812">Transmembrane</keyword>
<name>A0A016UD30_9BILA</name>
<feature type="transmembrane region" description="Helical" evidence="5">
    <location>
        <begin position="243"/>
        <end position="263"/>
    </location>
</feature>
<dbReference type="SUPFAM" id="SSF81321">
    <property type="entry name" value="Family A G protein-coupled receptor-like"/>
    <property type="match status" value="1"/>
</dbReference>
<feature type="transmembrane region" description="Helical" evidence="5">
    <location>
        <begin position="61"/>
        <end position="83"/>
    </location>
</feature>
<evidence type="ECO:0000256" key="3">
    <source>
        <dbReference type="ARBA" id="ARBA00023170"/>
    </source>
</evidence>
<keyword evidence="5" id="KW-0472">Membrane</keyword>
<keyword evidence="5" id="KW-1133">Transmembrane helix</keyword>
<evidence type="ECO:0000256" key="5">
    <source>
        <dbReference type="SAM" id="Phobius"/>
    </source>
</evidence>
<organism evidence="6 7">
    <name type="scientific">Ancylostoma ceylanicum</name>
    <dbReference type="NCBI Taxonomy" id="53326"/>
    <lineage>
        <taxon>Eukaryota</taxon>
        <taxon>Metazoa</taxon>
        <taxon>Ecdysozoa</taxon>
        <taxon>Nematoda</taxon>
        <taxon>Chromadorea</taxon>
        <taxon>Rhabditida</taxon>
        <taxon>Rhabditina</taxon>
        <taxon>Rhabditomorpha</taxon>
        <taxon>Strongyloidea</taxon>
        <taxon>Ancylostomatidae</taxon>
        <taxon>Ancylostomatinae</taxon>
        <taxon>Ancylostoma</taxon>
    </lineage>
</organism>
<accession>A0A016UD30</accession>
<gene>
    <name evidence="6" type="primary">Acey_s0046.g1412</name>
    <name evidence="6" type="synonym">Acey-C34B4.3</name>
    <name evidence="6" type="ORF">Y032_0046g1412</name>
</gene>
<evidence type="ECO:0000313" key="6">
    <source>
        <dbReference type="EMBL" id="EYC12767.1"/>
    </source>
</evidence>
<evidence type="ECO:0000256" key="4">
    <source>
        <dbReference type="ARBA" id="ARBA00023224"/>
    </source>
</evidence>
<feature type="transmembrane region" description="Helical" evidence="5">
    <location>
        <begin position="30"/>
        <end position="49"/>
    </location>
</feature>
<keyword evidence="7" id="KW-1185">Reference proteome</keyword>
<dbReference type="PANTHER" id="PTHR24238">
    <property type="entry name" value="G-PROTEIN COUPLED RECEPTOR"/>
    <property type="match status" value="1"/>
</dbReference>
<dbReference type="PANTHER" id="PTHR24238:SF76">
    <property type="entry name" value="G_PROTEIN_RECEP_F1_2 DOMAIN-CONTAINING PROTEIN"/>
    <property type="match status" value="1"/>
</dbReference>
<dbReference type="OrthoDB" id="5866227at2759"/>